<evidence type="ECO:0000256" key="4">
    <source>
        <dbReference type="ARBA" id="ARBA00022989"/>
    </source>
</evidence>
<evidence type="ECO:0000259" key="8">
    <source>
        <dbReference type="Pfam" id="PF00482"/>
    </source>
</evidence>
<accession>A0A261EV90</accession>
<comment type="subcellular location">
    <subcellularLocation>
        <location evidence="1">Cell membrane</location>
        <topology evidence="1">Multi-pass membrane protein</topology>
    </subcellularLocation>
</comment>
<feature type="transmembrane region" description="Helical" evidence="6">
    <location>
        <begin position="168"/>
        <end position="194"/>
    </location>
</feature>
<dbReference type="AlphaFoldDB" id="A0A261EV90"/>
<dbReference type="RefSeq" id="WP_157847270.1">
    <property type="nucleotide sequence ID" value="NZ_MWWQ01000011.1"/>
</dbReference>
<feature type="chain" id="PRO_5038464164" evidence="7">
    <location>
        <begin position="20"/>
        <end position="197"/>
    </location>
</feature>
<dbReference type="EMBL" id="MWWQ01000011">
    <property type="protein sequence ID" value="OZG50745.1"/>
    <property type="molecule type" value="Genomic_DNA"/>
</dbReference>
<dbReference type="GO" id="GO:0005886">
    <property type="term" value="C:plasma membrane"/>
    <property type="evidence" value="ECO:0007669"/>
    <property type="project" value="UniProtKB-SubCell"/>
</dbReference>
<sequence length="197" mass="20402">MSVAAWVACGAAVAWVACAHGGGSEAFSRIAGRRLRSSTGADHEVAADDDALMPEPTMILELMMVALRGGASIPHALRVVGASVGGPFGKAASDVGDSLLAGNEWESAWRQALAGPADVALATVEEAMEPSWRHGSSPLPRMEAAVDALGRESHDRMEREAAKLQTSVLMPVGLCFLPAFIVVGVMPVVAGWAASSW</sequence>
<evidence type="ECO:0000313" key="9">
    <source>
        <dbReference type="EMBL" id="OZG50745.1"/>
    </source>
</evidence>
<reference evidence="9 10" key="1">
    <citation type="journal article" date="2017" name="BMC Genomics">
        <title>Comparative genomic and phylogenomic analyses of the Bifidobacteriaceae family.</title>
        <authorList>
            <person name="Lugli G.A."/>
            <person name="Milani C."/>
            <person name="Turroni F."/>
            <person name="Duranti S."/>
            <person name="Mancabelli L."/>
            <person name="Mangifesta M."/>
            <person name="Ferrario C."/>
            <person name="Modesto M."/>
            <person name="Mattarelli P."/>
            <person name="Jiri K."/>
            <person name="van Sinderen D."/>
            <person name="Ventura M."/>
        </authorList>
    </citation>
    <scope>NUCLEOTIDE SEQUENCE [LARGE SCALE GENOMIC DNA]</scope>
    <source>
        <strain evidence="9 10">DSM 24744</strain>
    </source>
</reference>
<keyword evidence="4 6" id="KW-1133">Transmembrane helix</keyword>
<evidence type="ECO:0000256" key="5">
    <source>
        <dbReference type="ARBA" id="ARBA00023136"/>
    </source>
</evidence>
<dbReference type="Proteomes" id="UP000216454">
    <property type="component" value="Unassembled WGS sequence"/>
</dbReference>
<gene>
    <name evidence="9" type="ORF">PSSU_1181</name>
</gene>
<evidence type="ECO:0000256" key="3">
    <source>
        <dbReference type="ARBA" id="ARBA00022692"/>
    </source>
</evidence>
<evidence type="ECO:0000256" key="1">
    <source>
        <dbReference type="ARBA" id="ARBA00004651"/>
    </source>
</evidence>
<dbReference type="Pfam" id="PF00482">
    <property type="entry name" value="T2SSF"/>
    <property type="match status" value="1"/>
</dbReference>
<comment type="caution">
    <text evidence="9">The sequence shown here is derived from an EMBL/GenBank/DDBJ whole genome shotgun (WGS) entry which is preliminary data.</text>
</comment>
<keyword evidence="2" id="KW-1003">Cell membrane</keyword>
<keyword evidence="3 6" id="KW-0812">Transmembrane</keyword>
<evidence type="ECO:0000256" key="7">
    <source>
        <dbReference type="SAM" id="SignalP"/>
    </source>
</evidence>
<feature type="domain" description="Type II secretion system protein GspF" evidence="8">
    <location>
        <begin position="60"/>
        <end position="185"/>
    </location>
</feature>
<proteinExistence type="predicted"/>
<keyword evidence="5 6" id="KW-0472">Membrane</keyword>
<feature type="signal peptide" evidence="7">
    <location>
        <begin position="1"/>
        <end position="19"/>
    </location>
</feature>
<name>A0A261EV90_9BIFI</name>
<organism evidence="9 10">
    <name type="scientific">Pseudoscardovia suis</name>
    <dbReference type="NCBI Taxonomy" id="987063"/>
    <lineage>
        <taxon>Bacteria</taxon>
        <taxon>Bacillati</taxon>
        <taxon>Actinomycetota</taxon>
        <taxon>Actinomycetes</taxon>
        <taxon>Bifidobacteriales</taxon>
        <taxon>Bifidobacteriaceae</taxon>
        <taxon>Pseudoscardovia</taxon>
    </lineage>
</organism>
<dbReference type="OrthoDB" id="3267562at2"/>
<evidence type="ECO:0000256" key="6">
    <source>
        <dbReference type="SAM" id="Phobius"/>
    </source>
</evidence>
<keyword evidence="10" id="KW-1185">Reference proteome</keyword>
<keyword evidence="7" id="KW-0732">Signal</keyword>
<dbReference type="InterPro" id="IPR018076">
    <property type="entry name" value="T2SS_GspF_dom"/>
</dbReference>
<dbReference type="PANTHER" id="PTHR35007">
    <property type="entry name" value="INTEGRAL MEMBRANE PROTEIN-RELATED"/>
    <property type="match status" value="1"/>
</dbReference>
<evidence type="ECO:0000313" key="10">
    <source>
        <dbReference type="Proteomes" id="UP000216454"/>
    </source>
</evidence>
<evidence type="ECO:0000256" key="2">
    <source>
        <dbReference type="ARBA" id="ARBA00022475"/>
    </source>
</evidence>
<dbReference type="PANTHER" id="PTHR35007:SF3">
    <property type="entry name" value="POSSIBLE CONSERVED ALANINE RICH MEMBRANE PROTEIN"/>
    <property type="match status" value="1"/>
</dbReference>
<protein>
    <submittedName>
        <fullName evidence="9">Pilus assembly protein</fullName>
    </submittedName>
</protein>